<name>A0A0D1LDU1_9MYCO</name>
<comment type="similarity">
    <text evidence="1">Belongs to the BlaI transcriptional regulatory family.</text>
</comment>
<dbReference type="Gene3D" id="1.10.10.10">
    <property type="entry name" value="Winged helix-like DNA-binding domain superfamily/Winged helix DNA-binding domain"/>
    <property type="match status" value="1"/>
</dbReference>
<dbReference type="Gene3D" id="6.10.140.850">
    <property type="match status" value="1"/>
</dbReference>
<dbReference type="InterPro" id="IPR036390">
    <property type="entry name" value="WH_DNA-bd_sf"/>
</dbReference>
<keyword evidence="6" id="KW-1185">Reference proteome</keyword>
<protein>
    <submittedName>
        <fullName evidence="5">Transcriptional regulator</fullName>
    </submittedName>
</protein>
<dbReference type="GO" id="GO:0003677">
    <property type="term" value="F:DNA binding"/>
    <property type="evidence" value="ECO:0007669"/>
    <property type="project" value="UniProtKB-KW"/>
</dbReference>
<accession>A0A0D1LDU1</accession>
<evidence type="ECO:0000256" key="4">
    <source>
        <dbReference type="ARBA" id="ARBA00023163"/>
    </source>
</evidence>
<organism evidence="5 6">
    <name type="scientific">Mycolicibacterium llatzerense</name>
    <dbReference type="NCBI Taxonomy" id="280871"/>
    <lineage>
        <taxon>Bacteria</taxon>
        <taxon>Bacillati</taxon>
        <taxon>Actinomycetota</taxon>
        <taxon>Actinomycetes</taxon>
        <taxon>Mycobacteriales</taxon>
        <taxon>Mycobacteriaceae</taxon>
        <taxon>Mycolicibacterium</taxon>
    </lineage>
</organism>
<dbReference type="OrthoDB" id="9813987at2"/>
<dbReference type="InterPro" id="IPR005650">
    <property type="entry name" value="BlaI_family"/>
</dbReference>
<proteinExistence type="inferred from homology"/>
<sequence>MTRLRHLGNLEREVMDHLWGADAPQTVREVHHAICAERKLAYTTVMTVLRRLAGKGVVRQLRHDRAHRYVASHSRDQLVADLMVDALGQASDQSDRHAALVHFVTQVAADEIDVLRRALATVDPRASETDRPAVRLAPRLTA</sequence>
<evidence type="ECO:0000313" key="6">
    <source>
        <dbReference type="Proteomes" id="UP000032221"/>
    </source>
</evidence>
<dbReference type="PATRIC" id="fig|280871.6.peg.5514"/>
<evidence type="ECO:0000256" key="3">
    <source>
        <dbReference type="ARBA" id="ARBA00023125"/>
    </source>
</evidence>
<keyword evidence="4" id="KW-0804">Transcription</keyword>
<dbReference type="STRING" id="280871.TL10_26575"/>
<dbReference type="AlphaFoldDB" id="A0A0D1LDU1"/>
<dbReference type="EMBL" id="JXST01000055">
    <property type="protein sequence ID" value="KIU14026.1"/>
    <property type="molecule type" value="Genomic_DNA"/>
</dbReference>
<keyword evidence="2" id="KW-0805">Transcription regulation</keyword>
<evidence type="ECO:0000313" key="5">
    <source>
        <dbReference type="EMBL" id="KIU14026.1"/>
    </source>
</evidence>
<dbReference type="GO" id="GO:0045892">
    <property type="term" value="P:negative regulation of DNA-templated transcription"/>
    <property type="evidence" value="ECO:0007669"/>
    <property type="project" value="InterPro"/>
</dbReference>
<reference evidence="5 6" key="1">
    <citation type="submission" date="2015-01" db="EMBL/GenBank/DDBJ databases">
        <title>Genome sequence of Mycobacterium llatzerense and Mycobacterium immunogenum recovered from brain abscess.</title>
        <authorList>
            <person name="Greninger A.L."/>
            <person name="Langelier C."/>
            <person name="Cunningham G."/>
            <person name="Chiu C.Y."/>
            <person name="Miller S."/>
        </authorList>
    </citation>
    <scope>NUCLEOTIDE SEQUENCE [LARGE SCALE GENOMIC DNA]</scope>
    <source>
        <strain evidence="5 6">CLUC14</strain>
    </source>
</reference>
<evidence type="ECO:0000256" key="2">
    <source>
        <dbReference type="ARBA" id="ARBA00023015"/>
    </source>
</evidence>
<dbReference type="Pfam" id="PF03965">
    <property type="entry name" value="Penicillinase_R"/>
    <property type="match status" value="1"/>
</dbReference>
<dbReference type="RefSeq" id="WP_043396652.1">
    <property type="nucleotide sequence ID" value="NZ_JXST01000055.1"/>
</dbReference>
<dbReference type="SUPFAM" id="SSF46785">
    <property type="entry name" value="Winged helix' DNA-binding domain"/>
    <property type="match status" value="1"/>
</dbReference>
<evidence type="ECO:0000256" key="1">
    <source>
        <dbReference type="ARBA" id="ARBA00011046"/>
    </source>
</evidence>
<dbReference type="Proteomes" id="UP000032221">
    <property type="component" value="Unassembled WGS sequence"/>
</dbReference>
<gene>
    <name evidence="5" type="ORF">TL10_26575</name>
</gene>
<dbReference type="InterPro" id="IPR036388">
    <property type="entry name" value="WH-like_DNA-bd_sf"/>
</dbReference>
<keyword evidence="3" id="KW-0238">DNA-binding</keyword>
<comment type="caution">
    <text evidence="5">The sequence shown here is derived from an EMBL/GenBank/DDBJ whole genome shotgun (WGS) entry which is preliminary data.</text>
</comment>